<reference evidence="3" key="1">
    <citation type="submission" date="2024-03" db="EMBL/GenBank/DDBJ databases">
        <authorList>
            <consortium name="ELIXIR-Norway"/>
            <consortium name="Elixir Norway"/>
        </authorList>
    </citation>
    <scope>NUCLEOTIDE SEQUENCE</scope>
</reference>
<feature type="domain" description="SET" evidence="2">
    <location>
        <begin position="87"/>
        <end position="220"/>
    </location>
</feature>
<protein>
    <recommendedName>
        <fullName evidence="2">SET domain-containing protein</fullName>
    </recommendedName>
</protein>
<sequence>MSNMDMESYHSETSRASSAIDAKLTGDKKLLAAARKVNEEMAITACGCRIKGNETCTAMCACQDKWRSCGIECNCHGFCCNSLYTLPNLNVRDGALGEELYTKEDIPASKVAFVVCGPIMTQEKYRQKHQKVQDKTAKHYGITVSWPGSSKGLPGEAEASKYVVDPFDNIVGAANHSCEPNVYIKACWANGKIYAVGRANKYIMARETICYDYSWTGVSTDDFAELCFCRAPSCRGFIAELNSRFMEMSILHYEAQIAILQAKHSCIQDVLQVQHECLTAGRKWGLGVEHQELEVIRGENKNDKLKVKYEQMEAAVTKARLAVQKVTQTQLLQLDYLEPKLRPKQHLAPWQRAANKIFSLLKPLNGLRKEKKNKQLIVQ</sequence>
<keyword evidence="1" id="KW-0175">Coiled coil</keyword>
<dbReference type="Pfam" id="PF00856">
    <property type="entry name" value="SET"/>
    <property type="match status" value="1"/>
</dbReference>
<dbReference type="InterPro" id="IPR001214">
    <property type="entry name" value="SET_dom"/>
</dbReference>
<evidence type="ECO:0000313" key="4">
    <source>
        <dbReference type="Proteomes" id="UP001497522"/>
    </source>
</evidence>
<evidence type="ECO:0000313" key="3">
    <source>
        <dbReference type="EMBL" id="CAK9864259.1"/>
    </source>
</evidence>
<dbReference type="InterPro" id="IPR046341">
    <property type="entry name" value="SET_dom_sf"/>
</dbReference>
<proteinExistence type="predicted"/>
<organism evidence="3 4">
    <name type="scientific">Sphagnum jensenii</name>
    <dbReference type="NCBI Taxonomy" id="128206"/>
    <lineage>
        <taxon>Eukaryota</taxon>
        <taxon>Viridiplantae</taxon>
        <taxon>Streptophyta</taxon>
        <taxon>Embryophyta</taxon>
        <taxon>Bryophyta</taxon>
        <taxon>Sphagnophytina</taxon>
        <taxon>Sphagnopsida</taxon>
        <taxon>Sphagnales</taxon>
        <taxon>Sphagnaceae</taxon>
        <taxon>Sphagnum</taxon>
    </lineage>
</organism>
<dbReference type="Proteomes" id="UP001497522">
    <property type="component" value="Chromosome 14"/>
</dbReference>
<accession>A0ABP1ANY1</accession>
<dbReference type="Gene3D" id="2.170.270.10">
    <property type="entry name" value="SET domain"/>
    <property type="match status" value="1"/>
</dbReference>
<dbReference type="SMART" id="SM00317">
    <property type="entry name" value="SET"/>
    <property type="match status" value="1"/>
</dbReference>
<evidence type="ECO:0000256" key="1">
    <source>
        <dbReference type="SAM" id="Coils"/>
    </source>
</evidence>
<evidence type="ECO:0000259" key="2">
    <source>
        <dbReference type="SMART" id="SM00317"/>
    </source>
</evidence>
<keyword evidence="4" id="KW-1185">Reference proteome</keyword>
<feature type="coiled-coil region" evidence="1">
    <location>
        <begin position="295"/>
        <end position="322"/>
    </location>
</feature>
<gene>
    <name evidence="3" type="ORF">CSSPJE1EN2_LOCUS7254</name>
</gene>
<name>A0ABP1ANY1_9BRYO</name>
<dbReference type="EMBL" id="OZ023715">
    <property type="protein sequence ID" value="CAK9864259.1"/>
    <property type="molecule type" value="Genomic_DNA"/>
</dbReference>
<dbReference type="SUPFAM" id="SSF82199">
    <property type="entry name" value="SET domain"/>
    <property type="match status" value="1"/>
</dbReference>